<dbReference type="Proteomes" id="UP000887013">
    <property type="component" value="Unassembled WGS sequence"/>
</dbReference>
<comment type="caution">
    <text evidence="1">The sequence shown here is derived from an EMBL/GenBank/DDBJ whole genome shotgun (WGS) entry which is preliminary data.</text>
</comment>
<keyword evidence="2" id="KW-1185">Reference proteome</keyword>
<accession>A0A8X6PGA2</accession>
<proteinExistence type="predicted"/>
<dbReference type="EMBL" id="BMAW01068131">
    <property type="protein sequence ID" value="GFT62921.1"/>
    <property type="molecule type" value="Genomic_DNA"/>
</dbReference>
<name>A0A8X6PGA2_NEPPI</name>
<protein>
    <submittedName>
        <fullName evidence="1">Uncharacterized protein</fullName>
    </submittedName>
</protein>
<sequence>MNHRNDVVFLPPVCFINHHLIPFKCNIFIKKDNFSRNLRRCELESVKKNTFTSSKFWILFYLLYFTVG</sequence>
<evidence type="ECO:0000313" key="1">
    <source>
        <dbReference type="EMBL" id="GFT62921.1"/>
    </source>
</evidence>
<evidence type="ECO:0000313" key="2">
    <source>
        <dbReference type="Proteomes" id="UP000887013"/>
    </source>
</evidence>
<organism evidence="1 2">
    <name type="scientific">Nephila pilipes</name>
    <name type="common">Giant wood spider</name>
    <name type="synonym">Nephila maculata</name>
    <dbReference type="NCBI Taxonomy" id="299642"/>
    <lineage>
        <taxon>Eukaryota</taxon>
        <taxon>Metazoa</taxon>
        <taxon>Ecdysozoa</taxon>
        <taxon>Arthropoda</taxon>
        <taxon>Chelicerata</taxon>
        <taxon>Arachnida</taxon>
        <taxon>Araneae</taxon>
        <taxon>Araneomorphae</taxon>
        <taxon>Entelegynae</taxon>
        <taxon>Araneoidea</taxon>
        <taxon>Nephilidae</taxon>
        <taxon>Nephila</taxon>
    </lineage>
</organism>
<gene>
    <name evidence="1" type="ORF">NPIL_557111</name>
</gene>
<reference evidence="1" key="1">
    <citation type="submission" date="2020-08" db="EMBL/GenBank/DDBJ databases">
        <title>Multicomponent nature underlies the extraordinary mechanical properties of spider dragline silk.</title>
        <authorList>
            <person name="Kono N."/>
            <person name="Nakamura H."/>
            <person name="Mori M."/>
            <person name="Yoshida Y."/>
            <person name="Ohtoshi R."/>
            <person name="Malay A.D."/>
            <person name="Moran D.A.P."/>
            <person name="Tomita M."/>
            <person name="Numata K."/>
            <person name="Arakawa K."/>
        </authorList>
    </citation>
    <scope>NUCLEOTIDE SEQUENCE</scope>
</reference>
<dbReference type="AlphaFoldDB" id="A0A8X6PGA2"/>